<dbReference type="SMART" id="SM00664">
    <property type="entry name" value="DoH"/>
    <property type="match status" value="2"/>
</dbReference>
<evidence type="ECO:0000256" key="2">
    <source>
        <dbReference type="ARBA" id="ARBA00010676"/>
    </source>
</evidence>
<dbReference type="GO" id="GO:0006589">
    <property type="term" value="P:octopamine biosynthetic process"/>
    <property type="evidence" value="ECO:0007669"/>
    <property type="project" value="TreeGrafter"/>
</dbReference>
<evidence type="ECO:0000256" key="6">
    <source>
        <dbReference type="ARBA" id="ARBA00023180"/>
    </source>
</evidence>
<keyword evidence="6" id="KW-0325">Glycoprotein</keyword>
<dbReference type="SUPFAM" id="SSF49344">
    <property type="entry name" value="CBD9-like"/>
    <property type="match status" value="1"/>
</dbReference>
<dbReference type="InterPro" id="IPR028460">
    <property type="entry name" value="Tbh/DBH"/>
</dbReference>
<evidence type="ECO:0000259" key="7">
    <source>
        <dbReference type="PROSITE" id="PS50836"/>
    </source>
</evidence>
<dbReference type="GO" id="GO:0030667">
    <property type="term" value="C:secretory granule membrane"/>
    <property type="evidence" value="ECO:0007669"/>
    <property type="project" value="TreeGrafter"/>
</dbReference>
<dbReference type="Gene3D" id="2.60.120.230">
    <property type="match status" value="2"/>
</dbReference>
<evidence type="ECO:0000313" key="8">
    <source>
        <dbReference type="EMBL" id="CAD7247476.1"/>
    </source>
</evidence>
<dbReference type="InterPro" id="IPR036939">
    <property type="entry name" value="Cu2_ascorb_mOase_N_sf"/>
</dbReference>
<dbReference type="InterPro" id="IPR000945">
    <property type="entry name" value="DBH-like"/>
</dbReference>
<dbReference type="InterPro" id="IPR005018">
    <property type="entry name" value="DOMON_domain"/>
</dbReference>
<evidence type="ECO:0000256" key="4">
    <source>
        <dbReference type="ARBA" id="ARBA00023136"/>
    </source>
</evidence>
<dbReference type="Pfam" id="PF01082">
    <property type="entry name" value="Cu2_monooxygen"/>
    <property type="match status" value="1"/>
</dbReference>
<dbReference type="FunFam" id="2.60.120.230:FF:000001">
    <property type="entry name" value="Monooxygenase, DBH-like 1"/>
    <property type="match status" value="1"/>
</dbReference>
<keyword evidence="3" id="KW-0732">Signal</keyword>
<proteinExistence type="inferred from homology"/>
<dbReference type="Gene3D" id="2.60.40.1210">
    <property type="entry name" value="Cellobiose dehydrogenase, cytochrome domain"/>
    <property type="match status" value="1"/>
</dbReference>
<organism evidence="8">
    <name type="scientific">Darwinula stevensoni</name>
    <dbReference type="NCBI Taxonomy" id="69355"/>
    <lineage>
        <taxon>Eukaryota</taxon>
        <taxon>Metazoa</taxon>
        <taxon>Ecdysozoa</taxon>
        <taxon>Arthropoda</taxon>
        <taxon>Crustacea</taxon>
        <taxon>Oligostraca</taxon>
        <taxon>Ostracoda</taxon>
        <taxon>Podocopa</taxon>
        <taxon>Podocopida</taxon>
        <taxon>Darwinulocopina</taxon>
        <taxon>Darwinuloidea</taxon>
        <taxon>Darwinulidae</taxon>
        <taxon>Darwinula</taxon>
    </lineage>
</organism>
<dbReference type="Pfam" id="PF03351">
    <property type="entry name" value="DOMON"/>
    <property type="match status" value="2"/>
</dbReference>
<feature type="domain" description="DOMON" evidence="7">
    <location>
        <begin position="543"/>
        <end position="658"/>
    </location>
</feature>
<dbReference type="PANTHER" id="PTHR10157:SF23">
    <property type="entry name" value="MOXD1 HOMOLOG 1"/>
    <property type="match status" value="1"/>
</dbReference>
<name>A0A7R8XK42_9CRUS</name>
<dbReference type="GO" id="GO:0005615">
    <property type="term" value="C:extracellular space"/>
    <property type="evidence" value="ECO:0007669"/>
    <property type="project" value="TreeGrafter"/>
</dbReference>
<dbReference type="InterPro" id="IPR000323">
    <property type="entry name" value="Cu2_ascorb_mOase_N"/>
</dbReference>
<dbReference type="GO" id="GO:0042420">
    <property type="term" value="P:dopamine catabolic process"/>
    <property type="evidence" value="ECO:0007669"/>
    <property type="project" value="TreeGrafter"/>
</dbReference>
<evidence type="ECO:0000256" key="3">
    <source>
        <dbReference type="ARBA" id="ARBA00022729"/>
    </source>
</evidence>
<dbReference type="InterPro" id="IPR014784">
    <property type="entry name" value="Cu2_ascorb_mOase-like_C"/>
</dbReference>
<dbReference type="PROSITE" id="PS50836">
    <property type="entry name" value="DOMON"/>
    <property type="match status" value="1"/>
</dbReference>
<dbReference type="Gene3D" id="2.60.120.310">
    <property type="entry name" value="Copper type II, ascorbate-dependent monooxygenase, N-terminal domain"/>
    <property type="match status" value="2"/>
</dbReference>
<keyword evidence="4" id="KW-0472">Membrane</keyword>
<dbReference type="InterPro" id="IPR024548">
    <property type="entry name" value="Cu2_monoox_C"/>
</dbReference>
<sequence>MATDRDVIYKVIIEWKKEFTNSIILEDLLDHLCLAKVIGVNHSNMWKGKTPEEQVEFLEKKIPKEGRSGFKAMLEYLFEKETAFAETLLVSLGKKNKEFEEWIRRAQEAGMYGHFLEPRPKPSLQPNSTSQKLYSHGILNKLGEKYPEHTGYPLQPDSEGPTYYRMEMHYDNPQLIDGIHDDSGLTIYYTDNLRTYDMGTIVLGYIVTYTQLVPPGLGDFMTVGHCPGECTEMYIPPEGIHIFSGLLHSHLLGRKMRARIFRDGEELPWILHDEHYDFNYQQSRVLWEEFHLLPGDHITVECDLDSLEREDVFLGGLTTYDEMCEFFVMYYPRVEKLNLCFTSVEYEFFHDLFQLGGVHLNLVEKLNLCFTSVEYEFFHDLFQLGGVHLNLESLNWELDGTNQTLHEYFRGFDWENFDLETYQEAVRFSPQQGICGDISDFLEVKDVTFPEYESDYSPPPRKCPTWERHKTLDRDGIMHLYWTPDIESGEITFELHAKTQGWAGLGFSANGAMPGSDVVVGWIKDGQIYFTTWERHESLDRDGIMNLYWTPDLESGEITFELHAKTQGWAGLGFSANGAMIGSDIVVGWIKDGQTFFTDRHAVGNELPLVDESQDYELLFASEDEEGLTLRFKRLIDTCDEDDFYITSDTWSLIYAYAETDPDGEDPFYHGRDNRGVKSLNLLDPQIGDIPDEPGLKMWEMRNDVIIPAVYTSYWCSVFKPPQTDTKQHIIGYHPWVTEGNEEYVHHYTVMTCTVKEGEEVIFEQFMQDYPQGSPCLEPHANILYDNCQSIVSAWAVGGVGENYPKNAGYPLNPITEGPTYFMMELHYDNPLLIEGIHDDSGQISYYTDNLRTYDMDLLSMGRKMRARIFRDGEELPWILHDEHYDFNYQQSRVLREEFTLLPGDHIVTECELDSSDRDLVTLGGLTTHDEMCQFFVMYYPKVEGLMHCASNVDFQYFHTLFQVGGINLSPESLDWEVDGTNQTLREYLRDFDWENFDLEAYQESVRFNPQLALCGRFPDVFEVEDVTFPEYESDYHPPPRQCPFESPNP</sequence>
<dbReference type="OrthoDB" id="6481830at2759"/>
<evidence type="ECO:0000313" key="9">
    <source>
        <dbReference type="Proteomes" id="UP000677054"/>
    </source>
</evidence>
<dbReference type="GO" id="GO:0042421">
    <property type="term" value="P:norepinephrine biosynthetic process"/>
    <property type="evidence" value="ECO:0007669"/>
    <property type="project" value="TreeGrafter"/>
</dbReference>
<dbReference type="GO" id="GO:0004500">
    <property type="term" value="F:dopamine beta-monooxygenase activity"/>
    <property type="evidence" value="ECO:0007669"/>
    <property type="project" value="InterPro"/>
</dbReference>
<evidence type="ECO:0000256" key="1">
    <source>
        <dbReference type="ARBA" id="ARBA00004370"/>
    </source>
</evidence>
<evidence type="ECO:0000256" key="5">
    <source>
        <dbReference type="ARBA" id="ARBA00023157"/>
    </source>
</evidence>
<dbReference type="PANTHER" id="PTHR10157">
    <property type="entry name" value="DOPAMINE BETA HYDROXYLASE RELATED"/>
    <property type="match status" value="1"/>
</dbReference>
<gene>
    <name evidence="8" type="ORF">DSTB1V02_LOCUS7307</name>
</gene>
<dbReference type="GO" id="GO:0005507">
    <property type="term" value="F:copper ion binding"/>
    <property type="evidence" value="ECO:0007669"/>
    <property type="project" value="InterPro"/>
</dbReference>
<keyword evidence="5" id="KW-1015">Disulfide bond</keyword>
<dbReference type="Pfam" id="PF03712">
    <property type="entry name" value="Cu2_monoox_C"/>
    <property type="match status" value="2"/>
</dbReference>
<dbReference type="AlphaFoldDB" id="A0A7R8XK42"/>
<dbReference type="Proteomes" id="UP000677054">
    <property type="component" value="Unassembled WGS sequence"/>
</dbReference>
<comment type="similarity">
    <text evidence="2">Belongs to the copper type II ascorbate-dependent monooxygenase family.</text>
</comment>
<reference evidence="8" key="1">
    <citation type="submission" date="2020-11" db="EMBL/GenBank/DDBJ databases">
        <authorList>
            <person name="Tran Van P."/>
        </authorList>
    </citation>
    <scope>NUCLEOTIDE SEQUENCE</scope>
</reference>
<dbReference type="EMBL" id="LR900982">
    <property type="protein sequence ID" value="CAD7247476.1"/>
    <property type="molecule type" value="Genomic_DNA"/>
</dbReference>
<dbReference type="CDD" id="cd09631">
    <property type="entry name" value="DOMON_DOH"/>
    <property type="match status" value="1"/>
</dbReference>
<dbReference type="FunFam" id="2.60.40.1210:FF:000001">
    <property type="entry name" value="Monooxygenase, DBH-like 1, like"/>
    <property type="match status" value="1"/>
</dbReference>
<accession>A0A7R8XK42</accession>
<protein>
    <recommendedName>
        <fullName evidence="7">DOMON domain-containing protein</fullName>
    </recommendedName>
</protein>
<comment type="subcellular location">
    <subcellularLocation>
        <location evidence="1">Membrane</location>
    </subcellularLocation>
</comment>
<dbReference type="InterPro" id="IPR008977">
    <property type="entry name" value="PHM/PNGase_F_dom_sf"/>
</dbReference>
<dbReference type="SUPFAM" id="SSF49742">
    <property type="entry name" value="PHM/PNGase F"/>
    <property type="match status" value="4"/>
</dbReference>
<dbReference type="PRINTS" id="PR00767">
    <property type="entry name" value="DBMONOXGNASE"/>
</dbReference>
<dbReference type="InterPro" id="IPR045266">
    <property type="entry name" value="DOH_DOMON"/>
</dbReference>
<dbReference type="EMBL" id="CAJPEV010001465">
    <property type="protein sequence ID" value="CAG0892814.1"/>
    <property type="molecule type" value="Genomic_DNA"/>
</dbReference>
<keyword evidence="9" id="KW-1185">Reference proteome</keyword>